<name>A0AAW2YN07_9EUKA</name>
<reference evidence="1 2" key="1">
    <citation type="submission" date="2024-03" db="EMBL/GenBank/DDBJ databases">
        <title>The Acrasis kona genome and developmental transcriptomes reveal deep origins of eukaryotic multicellular pathways.</title>
        <authorList>
            <person name="Sheikh S."/>
            <person name="Fu C.-J."/>
            <person name="Brown M.W."/>
            <person name="Baldauf S.L."/>
        </authorList>
    </citation>
    <scope>NUCLEOTIDE SEQUENCE [LARGE SCALE GENOMIC DNA]</scope>
    <source>
        <strain evidence="1 2">ATCC MYA-3509</strain>
    </source>
</reference>
<comment type="caution">
    <text evidence="1">The sequence shown here is derived from an EMBL/GenBank/DDBJ whole genome shotgun (WGS) entry which is preliminary data.</text>
</comment>
<proteinExistence type="predicted"/>
<evidence type="ECO:0000313" key="1">
    <source>
        <dbReference type="EMBL" id="KAL0478489.1"/>
    </source>
</evidence>
<dbReference type="EMBL" id="JAOPGA020000410">
    <property type="protein sequence ID" value="KAL0478489.1"/>
    <property type="molecule type" value="Genomic_DNA"/>
</dbReference>
<sequence length="150" mass="17533">MSNILVGKIKHAYGKLLQRKRGVTSKKAHKLSRPSSHTVEKRSEARVKAILCNPNIQSILLRSEAGDNVEIWNKIQRYRSSSSIDDRKEVSLYVYEKYKFRTEMCQKDLLLNMDVEMYQDDLLDDIESEVEELVEESVNRLFGNINLLWI</sequence>
<dbReference type="Proteomes" id="UP001431209">
    <property type="component" value="Unassembled WGS sequence"/>
</dbReference>
<organism evidence="1 2">
    <name type="scientific">Acrasis kona</name>
    <dbReference type="NCBI Taxonomy" id="1008807"/>
    <lineage>
        <taxon>Eukaryota</taxon>
        <taxon>Discoba</taxon>
        <taxon>Heterolobosea</taxon>
        <taxon>Tetramitia</taxon>
        <taxon>Eutetramitia</taxon>
        <taxon>Acrasidae</taxon>
        <taxon>Acrasis</taxon>
    </lineage>
</organism>
<keyword evidence="2" id="KW-1185">Reference proteome</keyword>
<dbReference type="AlphaFoldDB" id="A0AAW2YN07"/>
<gene>
    <name evidence="1" type="ORF">AKO1_004276</name>
</gene>
<protein>
    <submittedName>
        <fullName evidence="1">Uncharacterized protein</fullName>
    </submittedName>
</protein>
<evidence type="ECO:0000313" key="2">
    <source>
        <dbReference type="Proteomes" id="UP001431209"/>
    </source>
</evidence>
<accession>A0AAW2YN07</accession>